<accession>A0A6P3XND5</accession>
<protein>
    <submittedName>
        <fullName evidence="3">Probable serine/threonine-protein kinase irlF</fullName>
    </submittedName>
</protein>
<proteinExistence type="predicted"/>
<feature type="compositionally biased region" description="Polar residues" evidence="1">
    <location>
        <begin position="390"/>
        <end position="407"/>
    </location>
</feature>
<dbReference type="RefSeq" id="XP_014479762.1">
    <property type="nucleotide sequence ID" value="XM_014624276.1"/>
</dbReference>
<evidence type="ECO:0000313" key="2">
    <source>
        <dbReference type="Proteomes" id="UP000515204"/>
    </source>
</evidence>
<reference evidence="3" key="1">
    <citation type="submission" date="2025-08" db="UniProtKB">
        <authorList>
            <consortium name="RefSeq"/>
        </authorList>
    </citation>
    <scope>IDENTIFICATION</scope>
</reference>
<evidence type="ECO:0000313" key="3">
    <source>
        <dbReference type="RefSeq" id="XP_014479762.1"/>
    </source>
</evidence>
<name>A0A6P3XND5_DINQU</name>
<feature type="region of interest" description="Disordered" evidence="1">
    <location>
        <begin position="328"/>
        <end position="412"/>
    </location>
</feature>
<dbReference type="OrthoDB" id="7698633at2759"/>
<organism evidence="2 3">
    <name type="scientific">Dinoponera quadriceps</name>
    <name type="common">South American ant</name>
    <dbReference type="NCBI Taxonomy" id="609295"/>
    <lineage>
        <taxon>Eukaryota</taxon>
        <taxon>Metazoa</taxon>
        <taxon>Ecdysozoa</taxon>
        <taxon>Arthropoda</taxon>
        <taxon>Hexapoda</taxon>
        <taxon>Insecta</taxon>
        <taxon>Pterygota</taxon>
        <taxon>Neoptera</taxon>
        <taxon>Endopterygota</taxon>
        <taxon>Hymenoptera</taxon>
        <taxon>Apocrita</taxon>
        <taxon>Aculeata</taxon>
        <taxon>Formicoidea</taxon>
        <taxon>Formicidae</taxon>
        <taxon>Ponerinae</taxon>
        <taxon>Ponerini</taxon>
        <taxon>Dinoponera</taxon>
    </lineage>
</organism>
<keyword evidence="3" id="KW-0418">Kinase</keyword>
<feature type="region of interest" description="Disordered" evidence="1">
    <location>
        <begin position="481"/>
        <end position="504"/>
    </location>
</feature>
<feature type="compositionally biased region" description="Low complexity" evidence="1">
    <location>
        <begin position="490"/>
        <end position="504"/>
    </location>
</feature>
<dbReference type="AlphaFoldDB" id="A0A6P3XND5"/>
<feature type="compositionally biased region" description="Basic residues" evidence="1">
    <location>
        <begin position="328"/>
        <end position="337"/>
    </location>
</feature>
<dbReference type="Proteomes" id="UP000515204">
    <property type="component" value="Unplaced"/>
</dbReference>
<dbReference type="GO" id="GO:0016301">
    <property type="term" value="F:kinase activity"/>
    <property type="evidence" value="ECO:0007669"/>
    <property type="project" value="UniProtKB-KW"/>
</dbReference>
<gene>
    <name evidence="3" type="primary">LOC106747036</name>
</gene>
<feature type="region of interest" description="Disordered" evidence="1">
    <location>
        <begin position="1"/>
        <end position="25"/>
    </location>
</feature>
<keyword evidence="3" id="KW-0808">Transferase</keyword>
<feature type="compositionally biased region" description="Basic and acidic residues" evidence="1">
    <location>
        <begin position="347"/>
        <end position="358"/>
    </location>
</feature>
<sequence length="504" mass="58463">MQSSSNKSTGDKVANKKKSSLKGKNMEKEKLLEEIRMLRCMIEQGEWNMEKLRFKDVEHTIEPRDTQILRVNRIPNVEVQLQNDLYRFAGFHCVKFKRSEIVFNFVSTNEQQKDNTYAVQILAKDGKGSVGKWVMPMSVDMNQISTKIPIDNLRNLNAFLKYCKHNIDCYIIRQEQYLSLKEHTLHMKHLALHSNIGYMEINLELYGVYDKEDDKYIDLIVYLLYHSDEARPYKVEVDTTAKKKLSDEAKQRLKIYLKEFKLSDLRTAFDKVFMKNNSAFTWTQADDSDSPLEINDTSISDEEGFLEQLQSERKKSLREAKRKRILQNKWNERKKQKRFMEIGTSSEDNRKGEQKDNSNDNAHSMVEISHTEKPRQISVNKEGTEEAVSSLKQQTNENQLEQTPMNKSKSKLKQTKLNFQAARSANSDNVYKKLSQAKPHSKFNSKSQKAAKLITSTPLRYSMAPRVISTLEIDNITEIISPPKKAAGHSNNSKNSQNLNNKKT</sequence>
<keyword evidence="2" id="KW-1185">Reference proteome</keyword>
<evidence type="ECO:0000256" key="1">
    <source>
        <dbReference type="SAM" id="MobiDB-lite"/>
    </source>
</evidence>
<dbReference type="KEGG" id="dqu:106747036"/>
<dbReference type="GeneID" id="106747036"/>